<comment type="similarity">
    <text evidence="5 6">Belongs to the peptidase T1A family.</text>
</comment>
<evidence type="ECO:0000313" key="9">
    <source>
        <dbReference type="JaponicusDB" id="SJAG_00778"/>
    </source>
</evidence>
<comment type="subunit">
    <text evidence="6">The 26S proteasome consists of a 20S proteasome core and two 19S regulatory subunits.</text>
</comment>
<dbReference type="VEuPathDB" id="FungiDB:SJAG_00778"/>
<comment type="subcellular location">
    <subcellularLocation>
        <location evidence="6">Cytoplasm</location>
    </subcellularLocation>
    <subcellularLocation>
        <location evidence="6">Nucleus</location>
    </subcellularLocation>
</comment>
<dbReference type="HOGENOM" id="CLU_035750_0_0_1"/>
<evidence type="ECO:0000259" key="7">
    <source>
        <dbReference type="PROSITE" id="PS00388"/>
    </source>
</evidence>
<dbReference type="InterPro" id="IPR029055">
    <property type="entry name" value="Ntn_hydrolases_N"/>
</dbReference>
<evidence type="ECO:0000256" key="1">
    <source>
        <dbReference type="ARBA" id="ARBA00002000"/>
    </source>
</evidence>
<accession>B6JWK1</accession>
<dbReference type="SMART" id="SM00948">
    <property type="entry name" value="Proteasome_A_N"/>
    <property type="match status" value="1"/>
</dbReference>
<evidence type="ECO:0000256" key="2">
    <source>
        <dbReference type="ARBA" id="ARBA00022490"/>
    </source>
</evidence>
<keyword evidence="10" id="KW-1185">Reference proteome</keyword>
<dbReference type="SUPFAM" id="SSF56235">
    <property type="entry name" value="N-terminal nucleophile aminohydrolases (Ntn hydrolases)"/>
    <property type="match status" value="1"/>
</dbReference>
<dbReference type="OMA" id="RVSMYMH"/>
<organism evidence="8 10">
    <name type="scientific">Schizosaccharomyces japonicus (strain yFS275 / FY16936)</name>
    <name type="common">Fission yeast</name>
    <dbReference type="NCBI Taxonomy" id="402676"/>
    <lineage>
        <taxon>Eukaryota</taxon>
        <taxon>Fungi</taxon>
        <taxon>Dikarya</taxon>
        <taxon>Ascomycota</taxon>
        <taxon>Taphrinomycotina</taxon>
        <taxon>Schizosaccharomycetes</taxon>
        <taxon>Schizosaccharomycetales</taxon>
        <taxon>Schizosaccharomycetaceae</taxon>
        <taxon>Schizosaccharomyces</taxon>
    </lineage>
</organism>
<dbReference type="OrthoDB" id="40134at2759"/>
<name>B6JWK1_SCHJY</name>
<dbReference type="GO" id="GO:0019773">
    <property type="term" value="C:proteasome core complex, alpha-subunit complex"/>
    <property type="evidence" value="ECO:0000318"/>
    <property type="project" value="GO_Central"/>
</dbReference>
<feature type="domain" description="Proteasome alpha-type subunits" evidence="7">
    <location>
        <begin position="17"/>
        <end position="39"/>
    </location>
</feature>
<dbReference type="InterPro" id="IPR050115">
    <property type="entry name" value="Proteasome_alpha"/>
</dbReference>
<dbReference type="EMBL" id="KE651166">
    <property type="protein sequence ID" value="EEB05752.1"/>
    <property type="molecule type" value="Genomic_DNA"/>
</dbReference>
<dbReference type="PROSITE" id="PS00388">
    <property type="entry name" value="PROTEASOME_ALPHA_1"/>
    <property type="match status" value="1"/>
</dbReference>
<keyword evidence="3 5" id="KW-0647">Proteasome</keyword>
<dbReference type="PANTHER" id="PTHR11599">
    <property type="entry name" value="PROTEASOME SUBUNIT ALPHA/BETA"/>
    <property type="match status" value="1"/>
</dbReference>
<dbReference type="InterPro" id="IPR001353">
    <property type="entry name" value="Proteasome_sua/b"/>
</dbReference>
<evidence type="ECO:0000313" key="10">
    <source>
        <dbReference type="Proteomes" id="UP000001744"/>
    </source>
</evidence>
<dbReference type="JaponicusDB" id="SJAG_00778">
    <property type="gene designation" value="pre10"/>
</dbReference>
<dbReference type="CDD" id="cd03751">
    <property type="entry name" value="proteasome_alpha_type_3"/>
    <property type="match status" value="1"/>
</dbReference>
<proteinExistence type="inferred from homology"/>
<dbReference type="InterPro" id="IPR000426">
    <property type="entry name" value="Proteasome_asu_N"/>
</dbReference>
<dbReference type="GO" id="GO:0043161">
    <property type="term" value="P:proteasome-mediated ubiquitin-dependent protein catabolic process"/>
    <property type="evidence" value="ECO:0000318"/>
    <property type="project" value="GO_Central"/>
</dbReference>
<protein>
    <recommendedName>
        <fullName evidence="6">Proteasome subunit alpha type</fullName>
    </recommendedName>
</protein>
<reference evidence="8 10" key="1">
    <citation type="journal article" date="2011" name="Science">
        <title>Comparative functional genomics of the fission yeasts.</title>
        <authorList>
            <person name="Rhind N."/>
            <person name="Chen Z."/>
            <person name="Yassour M."/>
            <person name="Thompson D.A."/>
            <person name="Haas B.J."/>
            <person name="Habib N."/>
            <person name="Wapinski I."/>
            <person name="Roy S."/>
            <person name="Lin M.F."/>
            <person name="Heiman D.I."/>
            <person name="Young S.K."/>
            <person name="Furuya K."/>
            <person name="Guo Y."/>
            <person name="Pidoux A."/>
            <person name="Chen H.M."/>
            <person name="Robbertse B."/>
            <person name="Goldberg J.M."/>
            <person name="Aoki K."/>
            <person name="Bayne E.H."/>
            <person name="Berlin A.M."/>
            <person name="Desjardins C.A."/>
            <person name="Dobbs E."/>
            <person name="Dukaj L."/>
            <person name="Fan L."/>
            <person name="FitzGerald M.G."/>
            <person name="French C."/>
            <person name="Gujja S."/>
            <person name="Hansen K."/>
            <person name="Keifenheim D."/>
            <person name="Levin J.Z."/>
            <person name="Mosher R.A."/>
            <person name="Mueller C.A."/>
            <person name="Pfiffner J."/>
            <person name="Priest M."/>
            <person name="Russ C."/>
            <person name="Smialowska A."/>
            <person name="Swoboda P."/>
            <person name="Sykes S.M."/>
            <person name="Vaughn M."/>
            <person name="Vengrova S."/>
            <person name="Yoder R."/>
            <person name="Zeng Q."/>
            <person name="Allshire R."/>
            <person name="Baulcombe D."/>
            <person name="Birren B.W."/>
            <person name="Brown W."/>
            <person name="Ekwall K."/>
            <person name="Kellis M."/>
            <person name="Leatherwood J."/>
            <person name="Levin H."/>
            <person name="Margalit H."/>
            <person name="Martienssen R."/>
            <person name="Nieduszynski C.A."/>
            <person name="Spatafora J.W."/>
            <person name="Friedman N."/>
            <person name="Dalgaard J.Z."/>
            <person name="Baumann P."/>
            <person name="Niki H."/>
            <person name="Regev A."/>
            <person name="Nusbaum C."/>
        </authorList>
    </citation>
    <scope>NUCLEOTIDE SEQUENCE [LARGE SCALE GENOMIC DNA]</scope>
    <source>
        <strain evidence="10">yFS275 / FY16936</strain>
    </source>
</reference>
<dbReference type="GO" id="GO:0034515">
    <property type="term" value="C:proteasome storage granule"/>
    <property type="evidence" value="ECO:0007669"/>
    <property type="project" value="EnsemblFungi"/>
</dbReference>
<dbReference type="Gene3D" id="3.60.20.10">
    <property type="entry name" value="Glutamine Phosphoribosylpyrophosphate, subunit 1, domain 1"/>
    <property type="match status" value="1"/>
</dbReference>
<dbReference type="GO" id="GO:0005634">
    <property type="term" value="C:nucleus"/>
    <property type="evidence" value="ECO:0000318"/>
    <property type="project" value="GO_Central"/>
</dbReference>
<dbReference type="GeneID" id="7048853"/>
<evidence type="ECO:0000256" key="6">
    <source>
        <dbReference type="RuleBase" id="RU000551"/>
    </source>
</evidence>
<sequence>MLFTVESDVLMSSIGTGYDLGLFFSPDGRLFQAEYAYKAVENASTCIGIKCKDGVILALDSVVTSKLLKPKANKRIATVDRHVGLAATGFIPDGQHLVNRAREEAMNWRDNYRSPILGDTLADRLGNYVQVFTCYSSVRPFGVMSFLSTYDKQGPHLYMIEPNGVYWGYNGAAAGKGRQVARNELEKLDFKNISMKDAVKEAAKILYTTRDEETNKQHEIEMTWVGAETNGMHVPVPDDLLAEAEAYAQRSIEGEDEVEDVSMQ</sequence>
<dbReference type="Pfam" id="PF00227">
    <property type="entry name" value="Proteasome"/>
    <property type="match status" value="1"/>
</dbReference>
<dbReference type="PROSITE" id="PS51475">
    <property type="entry name" value="PROTEASOME_ALPHA_2"/>
    <property type="match status" value="1"/>
</dbReference>
<dbReference type="eggNOG" id="KOG0184">
    <property type="taxonomic scope" value="Eukaryota"/>
</dbReference>
<dbReference type="FunFam" id="3.60.20.10:FF:000007">
    <property type="entry name" value="Proteasome subunit alpha type"/>
    <property type="match status" value="1"/>
</dbReference>
<dbReference type="GO" id="GO:0010499">
    <property type="term" value="P:proteasomal ubiquitin-independent protein catabolic process"/>
    <property type="evidence" value="ECO:0007669"/>
    <property type="project" value="EnsemblFungi"/>
</dbReference>
<gene>
    <name evidence="9" type="primary">pre10</name>
    <name evidence="8" type="ORF">SJAG_00778</name>
</gene>
<keyword evidence="4 6" id="KW-0539">Nucleus</keyword>
<comment type="function">
    <text evidence="1">The proteasome is a multicatalytic proteinase complex which is characterized by its ability to cleave peptides with Arg, Phe, Tyr, Leu, and Glu adjacent to the leaving group at neutral or slightly basic pH. The proteasome has an ATP-dependent proteolytic activity.</text>
</comment>
<keyword evidence="2 6" id="KW-0963">Cytoplasm</keyword>
<dbReference type="InterPro" id="IPR023332">
    <property type="entry name" value="Proteasome_alpha-type"/>
</dbReference>
<evidence type="ECO:0000256" key="5">
    <source>
        <dbReference type="PROSITE-ProRule" id="PRU00808"/>
    </source>
</evidence>
<dbReference type="STRING" id="402676.B6JWK1"/>
<evidence type="ECO:0000256" key="4">
    <source>
        <dbReference type="ARBA" id="ARBA00023242"/>
    </source>
</evidence>
<evidence type="ECO:0000256" key="3">
    <source>
        <dbReference type="ARBA" id="ARBA00022942"/>
    </source>
</evidence>
<evidence type="ECO:0000313" key="8">
    <source>
        <dbReference type="EMBL" id="EEB05752.1"/>
    </source>
</evidence>
<dbReference type="AlphaFoldDB" id="B6JWK1"/>
<dbReference type="Proteomes" id="UP000001744">
    <property type="component" value="Unassembled WGS sequence"/>
</dbReference>
<dbReference type="RefSeq" id="XP_002172045.1">
    <property type="nucleotide sequence ID" value="XM_002172009.1"/>
</dbReference>
<dbReference type="Pfam" id="PF10584">
    <property type="entry name" value="Proteasome_A_N"/>
    <property type="match status" value="1"/>
</dbReference>
<dbReference type="GO" id="GO:0003729">
    <property type="term" value="F:mRNA binding"/>
    <property type="evidence" value="ECO:0007669"/>
    <property type="project" value="EnsemblFungi"/>
</dbReference>